<feature type="domain" description="Rho-GAP" evidence="5">
    <location>
        <begin position="1189"/>
        <end position="1377"/>
    </location>
</feature>
<dbReference type="SMART" id="SM00324">
    <property type="entry name" value="RhoGAP"/>
    <property type="match status" value="1"/>
</dbReference>
<dbReference type="GO" id="GO:0005547">
    <property type="term" value="F:phosphatidylinositol-3,4,5-trisphosphate binding"/>
    <property type="evidence" value="ECO:0007669"/>
    <property type="project" value="TreeGrafter"/>
</dbReference>
<dbReference type="SUPFAM" id="SSF48350">
    <property type="entry name" value="GTPase activation domain, GAP"/>
    <property type="match status" value="1"/>
</dbReference>
<feature type="region of interest" description="Disordered" evidence="2">
    <location>
        <begin position="1"/>
        <end position="63"/>
    </location>
</feature>
<dbReference type="GO" id="GO:0007165">
    <property type="term" value="P:signal transduction"/>
    <property type="evidence" value="ECO:0007669"/>
    <property type="project" value="InterPro"/>
</dbReference>
<dbReference type="PANTHER" id="PTHR45899">
    <property type="entry name" value="RHO GTPASE ACTIVATING PROTEIN AT 15B, ISOFORM C"/>
    <property type="match status" value="1"/>
</dbReference>
<dbReference type="Pfam" id="PF00620">
    <property type="entry name" value="RhoGAP"/>
    <property type="match status" value="1"/>
</dbReference>
<feature type="compositionally biased region" description="Basic and acidic residues" evidence="2">
    <location>
        <begin position="19"/>
        <end position="54"/>
    </location>
</feature>
<feature type="domain" description="Ras-associating" evidence="4">
    <location>
        <begin position="1410"/>
        <end position="1509"/>
    </location>
</feature>
<feature type="domain" description="PH" evidence="3">
    <location>
        <begin position="833"/>
        <end position="968"/>
    </location>
</feature>
<evidence type="ECO:0000259" key="4">
    <source>
        <dbReference type="PROSITE" id="PS50200"/>
    </source>
</evidence>
<feature type="compositionally biased region" description="Basic and acidic residues" evidence="2">
    <location>
        <begin position="410"/>
        <end position="426"/>
    </location>
</feature>
<feature type="region of interest" description="Disordered" evidence="2">
    <location>
        <begin position="85"/>
        <end position="204"/>
    </location>
</feature>
<evidence type="ECO:0000256" key="1">
    <source>
        <dbReference type="ARBA" id="ARBA00022468"/>
    </source>
</evidence>
<evidence type="ECO:0000259" key="5">
    <source>
        <dbReference type="PROSITE" id="PS50238"/>
    </source>
</evidence>
<dbReference type="InterPro" id="IPR001849">
    <property type="entry name" value="PH_domain"/>
</dbReference>
<evidence type="ECO:0000313" key="6">
    <source>
        <dbReference type="EnsemblMetazoa" id="LLOJ002674-PA"/>
    </source>
</evidence>
<dbReference type="EMBL" id="AJWK01008703">
    <property type="status" value="NOT_ANNOTATED_CDS"/>
    <property type="molecule type" value="Genomic_DNA"/>
</dbReference>
<dbReference type="InterPro" id="IPR000198">
    <property type="entry name" value="RhoGAP_dom"/>
</dbReference>
<dbReference type="InterPro" id="IPR008936">
    <property type="entry name" value="Rho_GTPase_activation_prot"/>
</dbReference>
<dbReference type="PROSITE" id="PS50238">
    <property type="entry name" value="RHOGAP"/>
    <property type="match status" value="1"/>
</dbReference>
<dbReference type="CDD" id="cd00821">
    <property type="entry name" value="PH"/>
    <property type="match status" value="1"/>
</dbReference>
<sequence>MDCPRPVPRPRKNLQQKTSTEEAPKKYENVTKDKTIFNIREDQPKEGKQRKENNVDELDNPYRNVITEMNNLNLELNKSLSMEKKLLEAAGPEEEARKPVPAPRRHQSSETGAVSKKPTRKAPGLPPNKTDTPSSSAAEPPKKPARRSSRDNPQTTKIYPELQMDELPTSALEKSPSSSTLSSSHSSNDNLSKFKTSSPGDLLKSIGATSKLLKDSISERVQAKTKETRHKLDKNFQTSRDKLSVWGNETSSKLKNVIGSGQNFSLGRKEKKAPAFDPDRPQTLPPNDTVFQSIQFNSPLQSKTNNCGDISVAESSYEIPRSKMSLTSGTSGSIDVAAAGNKSIPGSPHLAGNFERNSSMTQSMVNPVVKPRRPPPPVMRIRSESNLCAPDSDSSSVEGFPCPKGPAPVLKEEEPYGKISKSKYEDSTESDSPDVQIRRHKDYENTNVASNRATVDSNENTLYPRLFSRLASVDSAVDDYYAARKRKDAGDANVSDSWAFYDVAGNEEEREMSSPEPIYANDGPVREPVYGLLCEMESDKSIIAPRKVSENQAKRISMRNPKDIIDEFDPLFAASVSEDFQNKSNQLILLENLLAEETYGSIDDDNITDDQSLTPDLSDDDNSSVDTGIPERREPEAGSTGEASGASGGAKRSVIVHQNLRLRSDSVENIVDEAEIEPYLSQIDEDHFSAEGATADLRRPTAQRTNWFVDEAAAVEKYAKDQNIDPANKNDLSGRRVQEKVGKSLPKIPPGDPPSYQEAINEGANPAASGLPDKVPKPPAPGTLPGNPSMMSRFQNVFQKSKKNLLRKSSFKSKKDVATVLEMIPKPGIIPRGTRYDGYLIRLPSGTGVVKDILKEFQSRYVILHEQKFSTFLDASAKTPKETFPLDHVTTIQIVLNHKFSNSTTEKHCFEVTVTTPKAPSQALNNPNMVMTTTNSGNAKAQRVCYLYSAPKASERNRWMQRFIESMTEVFPSSATCDYSRAGWCYLKKSITAQWSGAWILLQRRKLLFYSMADKKLDVMDLRKARCLVLKDSDESIVNLHVESGPLLMIDCPPFTVYFIMSSPRETKRFIESMTEVFPSSATCDYSRAGWCYLKKSITAQWSGAWILLQRRKLLFYSVADKKLDVMDLRKARCLVLKDSDESIVNLHVESGPLLMIDCPPFTVYFIMSSPRETKIWRHIVKEEALKNGTLLKQQQLTKDNVPVLIDKCVNFIYAHGSMSEGIYRKSGTENGIQKLLSAFHADAFSVQITRSEYSEHDVANVLKRFIRDLPEPMLGKYTVGFLSISSLKSATEKVDSYKQLLQRLPTIEYQALRKLLGHLNFIQSQKHHNKMSSENLAMIWGANLLYDSDSTNGEVKYSMQETATMHDLIVYYKNLFHPTVDEVAKEQIMLSVLQKYHATAENLADTVKKSGDLKVWVTIVGEKNTPEDKQQVNVSLTPTKTAYDLCKELAGKINLQPHKVTLSEIILNGDLQRPLHHTENVLNVVLRWTDWSDADRKDNYLEVRPTKFLYEIERALRNLPTVTPNTELKFADCKTKTLKAFTLELMDGKITVLKKEKQVDVKVKEIDLKGVVAYLGCEKKRECQVRWAITLVENSFTKRNRDSPFMGHILAGTNSNDQIIWFSSILHCLHKTDILPAPELILP</sequence>
<name>A0A1B0CEA4_LUTLO</name>
<dbReference type="VEuPathDB" id="VectorBase:LLONM1_006076"/>
<dbReference type="GO" id="GO:0005737">
    <property type="term" value="C:cytoplasm"/>
    <property type="evidence" value="ECO:0007669"/>
    <property type="project" value="TreeGrafter"/>
</dbReference>
<dbReference type="InterPro" id="IPR011993">
    <property type="entry name" value="PH-like_dom_sf"/>
</dbReference>
<organism evidence="6 7">
    <name type="scientific">Lutzomyia longipalpis</name>
    <name type="common">Sand fly</name>
    <dbReference type="NCBI Taxonomy" id="7200"/>
    <lineage>
        <taxon>Eukaryota</taxon>
        <taxon>Metazoa</taxon>
        <taxon>Ecdysozoa</taxon>
        <taxon>Arthropoda</taxon>
        <taxon>Hexapoda</taxon>
        <taxon>Insecta</taxon>
        <taxon>Pterygota</taxon>
        <taxon>Neoptera</taxon>
        <taxon>Endopterygota</taxon>
        <taxon>Diptera</taxon>
        <taxon>Nematocera</taxon>
        <taxon>Psychodoidea</taxon>
        <taxon>Psychodidae</taxon>
        <taxon>Lutzomyia</taxon>
        <taxon>Lutzomyia</taxon>
    </lineage>
</organism>
<dbReference type="EMBL" id="AJWK01008707">
    <property type="status" value="NOT_ANNOTATED_CDS"/>
    <property type="molecule type" value="Genomic_DNA"/>
</dbReference>
<dbReference type="Gene3D" id="2.30.29.30">
    <property type="entry name" value="Pleckstrin-homology domain (PH domain)/Phosphotyrosine-binding domain (PTB)"/>
    <property type="match status" value="1"/>
</dbReference>
<feature type="region of interest" description="Disordered" evidence="2">
    <location>
        <begin position="722"/>
        <end position="784"/>
    </location>
</feature>
<keyword evidence="1" id="KW-0343">GTPase activation</keyword>
<feature type="compositionally biased region" description="Basic and acidic residues" evidence="2">
    <location>
        <begin position="732"/>
        <end position="742"/>
    </location>
</feature>
<dbReference type="GO" id="GO:0048699">
    <property type="term" value="P:generation of neurons"/>
    <property type="evidence" value="ECO:0007669"/>
    <property type="project" value="UniProtKB-ARBA"/>
</dbReference>
<dbReference type="Proteomes" id="UP000092461">
    <property type="component" value="Unassembled WGS sequence"/>
</dbReference>
<dbReference type="EMBL" id="AJWK01008704">
    <property type="status" value="NOT_ANNOTATED_CDS"/>
    <property type="molecule type" value="Genomic_DNA"/>
</dbReference>
<protein>
    <submittedName>
        <fullName evidence="6">Uncharacterized protein</fullName>
    </submittedName>
</protein>
<reference evidence="6" key="1">
    <citation type="submission" date="2020-05" db="UniProtKB">
        <authorList>
            <consortium name="EnsemblMetazoa"/>
        </authorList>
    </citation>
    <scope>IDENTIFICATION</scope>
    <source>
        <strain evidence="6">Jacobina</strain>
    </source>
</reference>
<feature type="region of interest" description="Disordered" evidence="2">
    <location>
        <begin position="347"/>
        <end position="438"/>
    </location>
</feature>
<evidence type="ECO:0000313" key="7">
    <source>
        <dbReference type="Proteomes" id="UP000092461"/>
    </source>
</evidence>
<proteinExistence type="predicted"/>
<dbReference type="EMBL" id="AJWK01008702">
    <property type="status" value="NOT_ANNOTATED_CDS"/>
    <property type="molecule type" value="Genomic_DNA"/>
</dbReference>
<dbReference type="EMBL" id="AJWK01008705">
    <property type="status" value="NOT_ANNOTATED_CDS"/>
    <property type="molecule type" value="Genomic_DNA"/>
</dbReference>
<accession>A0A1B0CEA4</accession>
<dbReference type="VEuPathDB" id="VectorBase:LLOJ002674"/>
<dbReference type="PROSITE" id="PS50200">
    <property type="entry name" value="RA"/>
    <property type="match status" value="1"/>
</dbReference>
<dbReference type="InterPro" id="IPR000159">
    <property type="entry name" value="RA_dom"/>
</dbReference>
<feature type="compositionally biased region" description="Polar residues" evidence="2">
    <location>
        <begin position="355"/>
        <end position="364"/>
    </location>
</feature>
<dbReference type="Gene3D" id="3.10.20.90">
    <property type="entry name" value="Phosphatidylinositol 3-kinase Catalytic Subunit, Chain A, domain 1"/>
    <property type="match status" value="1"/>
</dbReference>
<dbReference type="CDD" id="cd17113">
    <property type="entry name" value="RA_ARAPs"/>
    <property type="match status" value="1"/>
</dbReference>
<dbReference type="InterPro" id="IPR029071">
    <property type="entry name" value="Ubiquitin-like_domsf"/>
</dbReference>
<feature type="compositionally biased region" description="Low complexity" evidence="2">
    <location>
        <begin position="170"/>
        <end position="191"/>
    </location>
</feature>
<evidence type="ECO:0000256" key="2">
    <source>
        <dbReference type="SAM" id="MobiDB-lite"/>
    </source>
</evidence>
<dbReference type="SMART" id="SM00233">
    <property type="entry name" value="PH"/>
    <property type="match status" value="3"/>
</dbReference>
<dbReference type="GO" id="GO:0005096">
    <property type="term" value="F:GTPase activator activity"/>
    <property type="evidence" value="ECO:0007669"/>
    <property type="project" value="UniProtKB-KW"/>
</dbReference>
<feature type="region of interest" description="Disordered" evidence="2">
    <location>
        <begin position="260"/>
        <end position="286"/>
    </location>
</feature>
<keyword evidence="7" id="KW-1185">Reference proteome</keyword>
<dbReference type="PANTHER" id="PTHR45899:SF2">
    <property type="entry name" value="RHO GTPASE ACTIVATING PROTEIN AT 15B, ISOFORM C"/>
    <property type="match status" value="1"/>
</dbReference>
<dbReference type="EMBL" id="AJWK01008706">
    <property type="status" value="NOT_ANNOTATED_CDS"/>
    <property type="molecule type" value="Genomic_DNA"/>
</dbReference>
<dbReference type="SUPFAM" id="SSF54236">
    <property type="entry name" value="Ubiquitin-like"/>
    <property type="match status" value="1"/>
</dbReference>
<dbReference type="Gene3D" id="1.10.555.10">
    <property type="entry name" value="Rho GTPase activation protein"/>
    <property type="match status" value="1"/>
</dbReference>
<feature type="region of interest" description="Disordered" evidence="2">
    <location>
        <begin position="602"/>
        <end position="651"/>
    </location>
</feature>
<dbReference type="PROSITE" id="PS50003">
    <property type="entry name" value="PH_DOMAIN"/>
    <property type="match status" value="1"/>
</dbReference>
<dbReference type="EnsemblMetazoa" id="LLOJ002674-RA">
    <property type="protein sequence ID" value="LLOJ002674-PA"/>
    <property type="gene ID" value="LLOJ002674"/>
</dbReference>
<dbReference type="InterPro" id="IPR052227">
    <property type="entry name" value="Arf-Rho-GAP_ANK-PH_domain"/>
</dbReference>
<dbReference type="Pfam" id="PF00169">
    <property type="entry name" value="PH"/>
    <property type="match status" value="1"/>
</dbReference>
<dbReference type="VEuPathDB" id="VectorBase:LLONM1_003134"/>
<evidence type="ECO:0000259" key="3">
    <source>
        <dbReference type="PROSITE" id="PS50003"/>
    </source>
</evidence>
<dbReference type="SUPFAM" id="SSF50729">
    <property type="entry name" value="PH domain-like"/>
    <property type="match status" value="1"/>
</dbReference>
<dbReference type="GO" id="GO:0071944">
    <property type="term" value="C:cell periphery"/>
    <property type="evidence" value="ECO:0007669"/>
    <property type="project" value="UniProtKB-ARBA"/>
</dbReference>